<dbReference type="AlphaFoldDB" id="A0AA39LH23"/>
<dbReference type="EMBL" id="JAUCMV010000005">
    <property type="protein sequence ID" value="KAK0396890.1"/>
    <property type="molecule type" value="Genomic_DNA"/>
</dbReference>
<dbReference type="GO" id="GO:0016757">
    <property type="term" value="F:glycosyltransferase activity"/>
    <property type="evidence" value="ECO:0007669"/>
    <property type="project" value="UniProtKB-KW"/>
</dbReference>
<dbReference type="Gene3D" id="3.90.550.50">
    <property type="match status" value="1"/>
</dbReference>
<evidence type="ECO:0000256" key="9">
    <source>
        <dbReference type="ARBA" id="ARBA00037847"/>
    </source>
</evidence>
<evidence type="ECO:0000256" key="3">
    <source>
        <dbReference type="ARBA" id="ARBA00022676"/>
    </source>
</evidence>
<feature type="chain" id="PRO_5041375727" description="Fringe-like glycosyltransferase domain-containing protein" evidence="10">
    <location>
        <begin position="23"/>
        <end position="298"/>
    </location>
</feature>
<keyword evidence="5" id="KW-0812">Transmembrane</keyword>
<evidence type="ECO:0000256" key="10">
    <source>
        <dbReference type="SAM" id="SignalP"/>
    </source>
</evidence>
<evidence type="ECO:0000313" key="13">
    <source>
        <dbReference type="Proteomes" id="UP001175271"/>
    </source>
</evidence>
<dbReference type="Proteomes" id="UP001175271">
    <property type="component" value="Unassembled WGS sequence"/>
</dbReference>
<dbReference type="Pfam" id="PF02434">
    <property type="entry name" value="Fringe"/>
    <property type="match status" value="1"/>
</dbReference>
<evidence type="ECO:0000256" key="8">
    <source>
        <dbReference type="ARBA" id="ARBA00023136"/>
    </source>
</evidence>
<keyword evidence="10" id="KW-0732">Signal</keyword>
<evidence type="ECO:0000259" key="11">
    <source>
        <dbReference type="Pfam" id="PF02434"/>
    </source>
</evidence>
<comment type="similarity">
    <text evidence="2">Belongs to the glycosyltransferase 31 family.</text>
</comment>
<dbReference type="GO" id="GO:0016020">
    <property type="term" value="C:membrane"/>
    <property type="evidence" value="ECO:0007669"/>
    <property type="project" value="UniProtKB-SubCell"/>
</dbReference>
<gene>
    <name evidence="12" type="ORF">QR680_001899</name>
</gene>
<dbReference type="GO" id="GO:0012505">
    <property type="term" value="C:endomembrane system"/>
    <property type="evidence" value="ECO:0007669"/>
    <property type="project" value="UniProtKB-SubCell"/>
</dbReference>
<keyword evidence="13" id="KW-1185">Reference proteome</keyword>
<comment type="subcellular location">
    <subcellularLocation>
        <location evidence="9">Endomembrane system</location>
        <topology evidence="9">Single-pass membrane protein</topology>
    </subcellularLocation>
    <subcellularLocation>
        <location evidence="1">Membrane</location>
        <topology evidence="1">Single-pass type II membrane protein</topology>
    </subcellularLocation>
</comment>
<sequence length="298" mass="33902">MKLTAAFCALVFLVAGWITVEGYRRVARDARLAESGRNRVTISVKTTFGFHNTRAKDIADTWFQLAPENIYVFTDANDNTLNKSLSGHLINTNCGIGHTRDRLNCKMNAELELFTRRMSEWSCHFDDDNYVNIGVLLDVLDLYDHNRDWYLGKSSTHSPVEIDTKNGKEGFWFATGGAGICLSRALVSKLRPHISDNRLLSLGKELRVPDDMTLGYLINRRLGVPLTSIDRFHSHFEDITSIGHHEIYNQVSLSAGSYDAHRPNLVAVPIRFPIGKDKQRFRSLHCFLFSKRCPDLFH</sequence>
<accession>A0AA39LH23</accession>
<feature type="signal peptide" evidence="10">
    <location>
        <begin position="1"/>
        <end position="22"/>
    </location>
</feature>
<keyword evidence="4" id="KW-0808">Transferase</keyword>
<protein>
    <recommendedName>
        <fullName evidence="11">Fringe-like glycosyltransferase domain-containing protein</fullName>
    </recommendedName>
</protein>
<keyword evidence="7" id="KW-1133">Transmembrane helix</keyword>
<evidence type="ECO:0000256" key="5">
    <source>
        <dbReference type="ARBA" id="ARBA00022692"/>
    </source>
</evidence>
<keyword evidence="6" id="KW-0735">Signal-anchor</keyword>
<comment type="caution">
    <text evidence="12">The sequence shown here is derived from an EMBL/GenBank/DDBJ whole genome shotgun (WGS) entry which is preliminary data.</text>
</comment>
<evidence type="ECO:0000256" key="4">
    <source>
        <dbReference type="ARBA" id="ARBA00022679"/>
    </source>
</evidence>
<evidence type="ECO:0000313" key="12">
    <source>
        <dbReference type="EMBL" id="KAK0396890.1"/>
    </source>
</evidence>
<evidence type="ECO:0000256" key="2">
    <source>
        <dbReference type="ARBA" id="ARBA00008661"/>
    </source>
</evidence>
<keyword evidence="3" id="KW-0328">Glycosyltransferase</keyword>
<dbReference type="PANTHER" id="PTHR10811">
    <property type="entry name" value="FRINGE-RELATED"/>
    <property type="match status" value="1"/>
</dbReference>
<organism evidence="12 13">
    <name type="scientific">Steinernema hermaphroditum</name>
    <dbReference type="NCBI Taxonomy" id="289476"/>
    <lineage>
        <taxon>Eukaryota</taxon>
        <taxon>Metazoa</taxon>
        <taxon>Ecdysozoa</taxon>
        <taxon>Nematoda</taxon>
        <taxon>Chromadorea</taxon>
        <taxon>Rhabditida</taxon>
        <taxon>Tylenchina</taxon>
        <taxon>Panagrolaimomorpha</taxon>
        <taxon>Strongyloidoidea</taxon>
        <taxon>Steinernematidae</taxon>
        <taxon>Steinernema</taxon>
    </lineage>
</organism>
<feature type="domain" description="Fringe-like glycosyltransferase" evidence="11">
    <location>
        <begin position="38"/>
        <end position="278"/>
    </location>
</feature>
<keyword evidence="8" id="KW-0472">Membrane</keyword>
<dbReference type="InterPro" id="IPR003378">
    <property type="entry name" value="Fringe-like_glycosylTrfase"/>
</dbReference>
<evidence type="ECO:0000256" key="1">
    <source>
        <dbReference type="ARBA" id="ARBA00004606"/>
    </source>
</evidence>
<evidence type="ECO:0000256" key="7">
    <source>
        <dbReference type="ARBA" id="ARBA00022989"/>
    </source>
</evidence>
<name>A0AA39LH23_9BILA</name>
<reference evidence="12" key="1">
    <citation type="submission" date="2023-06" db="EMBL/GenBank/DDBJ databases">
        <title>Genomic analysis of the entomopathogenic nematode Steinernema hermaphroditum.</title>
        <authorList>
            <person name="Schwarz E.M."/>
            <person name="Heppert J.K."/>
            <person name="Baniya A."/>
            <person name="Schwartz H.T."/>
            <person name="Tan C.-H."/>
            <person name="Antoshechkin I."/>
            <person name="Sternberg P.W."/>
            <person name="Goodrich-Blair H."/>
            <person name="Dillman A.R."/>
        </authorList>
    </citation>
    <scope>NUCLEOTIDE SEQUENCE</scope>
    <source>
        <strain evidence="12">PS9179</strain>
        <tissue evidence="12">Whole animal</tissue>
    </source>
</reference>
<proteinExistence type="inferred from homology"/>
<evidence type="ECO:0000256" key="6">
    <source>
        <dbReference type="ARBA" id="ARBA00022968"/>
    </source>
</evidence>